<protein>
    <recommendedName>
        <fullName evidence="5">Mid2 domain-containing protein</fullName>
    </recommendedName>
</protein>
<keyword evidence="2" id="KW-0472">Membrane</keyword>
<organism evidence="3 4">
    <name type="scientific">Massarina eburnea CBS 473.64</name>
    <dbReference type="NCBI Taxonomy" id="1395130"/>
    <lineage>
        <taxon>Eukaryota</taxon>
        <taxon>Fungi</taxon>
        <taxon>Dikarya</taxon>
        <taxon>Ascomycota</taxon>
        <taxon>Pezizomycotina</taxon>
        <taxon>Dothideomycetes</taxon>
        <taxon>Pleosporomycetidae</taxon>
        <taxon>Pleosporales</taxon>
        <taxon>Massarineae</taxon>
        <taxon>Massarinaceae</taxon>
        <taxon>Massarina</taxon>
    </lineage>
</organism>
<keyword evidence="2" id="KW-0812">Transmembrane</keyword>
<dbReference type="EMBL" id="MU006780">
    <property type="protein sequence ID" value="KAF2643105.1"/>
    <property type="molecule type" value="Genomic_DNA"/>
</dbReference>
<evidence type="ECO:0000256" key="1">
    <source>
        <dbReference type="SAM" id="MobiDB-lite"/>
    </source>
</evidence>
<dbReference type="Proteomes" id="UP000799753">
    <property type="component" value="Unassembled WGS sequence"/>
</dbReference>
<evidence type="ECO:0000256" key="2">
    <source>
        <dbReference type="SAM" id="Phobius"/>
    </source>
</evidence>
<sequence>MPPASLDALPINCTQDLNYTFDETKCRSLMNNAPPSTATNVATHVLQVRASTAIHSTLPSSTDAPAPPGSAVSFPTTTVNVSATATAGDLTARDAQSSTQYDTWSPGLSTGVKVGIGVTVGGVLVIALFLGHLISRRLQQNRRHEKGRSLTTFDKAGSSEEGTAMEPTEGYEMETRGNGDSSTEMGEERTLVEAPGEVPVVERKQR</sequence>
<name>A0A6A6S660_9PLEO</name>
<evidence type="ECO:0000313" key="4">
    <source>
        <dbReference type="Proteomes" id="UP000799753"/>
    </source>
</evidence>
<gene>
    <name evidence="3" type="ORF">P280DRAFT_515546</name>
</gene>
<feature type="transmembrane region" description="Helical" evidence="2">
    <location>
        <begin position="114"/>
        <end position="134"/>
    </location>
</feature>
<proteinExistence type="predicted"/>
<evidence type="ECO:0000313" key="3">
    <source>
        <dbReference type="EMBL" id="KAF2643105.1"/>
    </source>
</evidence>
<keyword evidence="4" id="KW-1185">Reference proteome</keyword>
<keyword evidence="2" id="KW-1133">Transmembrane helix</keyword>
<evidence type="ECO:0008006" key="5">
    <source>
        <dbReference type="Google" id="ProtNLM"/>
    </source>
</evidence>
<dbReference type="AlphaFoldDB" id="A0A6A6S660"/>
<reference evidence="3" key="1">
    <citation type="journal article" date="2020" name="Stud. Mycol.">
        <title>101 Dothideomycetes genomes: a test case for predicting lifestyles and emergence of pathogens.</title>
        <authorList>
            <person name="Haridas S."/>
            <person name="Albert R."/>
            <person name="Binder M."/>
            <person name="Bloem J."/>
            <person name="Labutti K."/>
            <person name="Salamov A."/>
            <person name="Andreopoulos B."/>
            <person name="Baker S."/>
            <person name="Barry K."/>
            <person name="Bills G."/>
            <person name="Bluhm B."/>
            <person name="Cannon C."/>
            <person name="Castanera R."/>
            <person name="Culley D."/>
            <person name="Daum C."/>
            <person name="Ezra D."/>
            <person name="Gonzalez J."/>
            <person name="Henrissat B."/>
            <person name="Kuo A."/>
            <person name="Liang C."/>
            <person name="Lipzen A."/>
            <person name="Lutzoni F."/>
            <person name="Magnuson J."/>
            <person name="Mondo S."/>
            <person name="Nolan M."/>
            <person name="Ohm R."/>
            <person name="Pangilinan J."/>
            <person name="Park H.-J."/>
            <person name="Ramirez L."/>
            <person name="Alfaro M."/>
            <person name="Sun H."/>
            <person name="Tritt A."/>
            <person name="Yoshinaga Y."/>
            <person name="Zwiers L.-H."/>
            <person name="Turgeon B."/>
            <person name="Goodwin S."/>
            <person name="Spatafora J."/>
            <person name="Crous P."/>
            <person name="Grigoriev I."/>
        </authorList>
    </citation>
    <scope>NUCLEOTIDE SEQUENCE</scope>
    <source>
        <strain evidence="3">CBS 473.64</strain>
    </source>
</reference>
<feature type="region of interest" description="Disordered" evidence="1">
    <location>
        <begin position="140"/>
        <end position="206"/>
    </location>
</feature>
<accession>A0A6A6S660</accession>